<dbReference type="InterPro" id="IPR021456">
    <property type="entry name" value="DUF3107"/>
</dbReference>
<accession>A0A6J6CTT3</accession>
<evidence type="ECO:0000313" key="1">
    <source>
        <dbReference type="EMBL" id="CAB4553613.1"/>
    </source>
</evidence>
<dbReference type="AlphaFoldDB" id="A0A6J6CTT3"/>
<protein>
    <submittedName>
        <fullName evidence="1">Unannotated protein</fullName>
    </submittedName>
</protein>
<dbReference type="EMBL" id="CAEZTD010000010">
    <property type="protein sequence ID" value="CAB4553613.1"/>
    <property type="molecule type" value="Genomic_DNA"/>
</dbReference>
<dbReference type="Pfam" id="PF11305">
    <property type="entry name" value="DUF3107"/>
    <property type="match status" value="1"/>
</dbReference>
<reference evidence="1" key="1">
    <citation type="submission" date="2020-05" db="EMBL/GenBank/DDBJ databases">
        <authorList>
            <person name="Chiriac C."/>
            <person name="Salcher M."/>
            <person name="Ghai R."/>
            <person name="Kavagutti S V."/>
        </authorList>
    </citation>
    <scope>NUCLEOTIDE SEQUENCE</scope>
</reference>
<organism evidence="1">
    <name type="scientific">freshwater metagenome</name>
    <dbReference type="NCBI Taxonomy" id="449393"/>
    <lineage>
        <taxon>unclassified sequences</taxon>
        <taxon>metagenomes</taxon>
        <taxon>ecological metagenomes</taxon>
    </lineage>
</organism>
<proteinExistence type="predicted"/>
<gene>
    <name evidence="1" type="ORF">UFOPK1591_00221</name>
</gene>
<name>A0A6J6CTT3_9ZZZZ</name>
<sequence length="74" mass="7748">MEIRIGIVNASRELSFETSSSAADIEAAVAKALAAPNGYLSLSDTKGKTYIIPTATLGFVEVGDEAERRVGFVA</sequence>